<gene>
    <name evidence="1" type="ORF">ACFP57_00330</name>
</gene>
<proteinExistence type="predicted"/>
<organism evidence="1 2">
    <name type="scientific">Luteococcus sanguinis</name>
    <dbReference type="NCBI Taxonomy" id="174038"/>
    <lineage>
        <taxon>Bacteria</taxon>
        <taxon>Bacillati</taxon>
        <taxon>Actinomycetota</taxon>
        <taxon>Actinomycetes</taxon>
        <taxon>Propionibacteriales</taxon>
        <taxon>Propionibacteriaceae</taxon>
        <taxon>Luteococcus</taxon>
    </lineage>
</organism>
<comment type="caution">
    <text evidence="1">The sequence shown here is derived from an EMBL/GenBank/DDBJ whole genome shotgun (WGS) entry which is preliminary data.</text>
</comment>
<dbReference type="SUPFAM" id="SSF53335">
    <property type="entry name" value="S-adenosyl-L-methionine-dependent methyltransferases"/>
    <property type="match status" value="1"/>
</dbReference>
<sequence>MPDSRRALIGTVAVRPVSNRPVGTVTRGTTNPNRLRRVDRWLAGPQAGRLRGGAPVVVDLGYGAYPVTSLEMLQRLRPVNPQVRLLGIEIDPERVAAAQHLANDDVVFVRGGFELPRPTGWAAPSVVRAFNVLRQYDEAEVPAAWDLLCRGLGPDGLLVDGTCDEVGRRCTWVALDRSGPLSLTISLKLDAIERPSDVAERLPKALIHHNVPGERVHDWLQALDRAWEVHAPLRVHGARQRWLATVSTVKQEGWPVLHGPTRWRLGEVGIPWRCVNAD</sequence>
<dbReference type="EMBL" id="JBHSUA010000002">
    <property type="protein sequence ID" value="MFC6395443.1"/>
    <property type="molecule type" value="Genomic_DNA"/>
</dbReference>
<keyword evidence="2" id="KW-1185">Reference proteome</keyword>
<protein>
    <submittedName>
        <fullName evidence="1">Class I SAM-dependent methyltransferase</fullName>
    </submittedName>
</protein>
<keyword evidence="1" id="KW-0489">Methyltransferase</keyword>
<accession>A0ABW1WXB3</accession>
<dbReference type="GO" id="GO:0008168">
    <property type="term" value="F:methyltransferase activity"/>
    <property type="evidence" value="ECO:0007669"/>
    <property type="project" value="UniProtKB-KW"/>
</dbReference>
<name>A0ABW1WXB3_9ACTN</name>
<dbReference type="InterPro" id="IPR029063">
    <property type="entry name" value="SAM-dependent_MTases_sf"/>
</dbReference>
<dbReference type="RefSeq" id="WP_343886628.1">
    <property type="nucleotide sequence ID" value="NZ_BAAAKI010000017.1"/>
</dbReference>
<evidence type="ECO:0000313" key="1">
    <source>
        <dbReference type="EMBL" id="MFC6395443.1"/>
    </source>
</evidence>
<dbReference type="Gene3D" id="3.40.50.150">
    <property type="entry name" value="Vaccinia Virus protein VP39"/>
    <property type="match status" value="1"/>
</dbReference>
<keyword evidence="1" id="KW-0808">Transferase</keyword>
<dbReference type="Proteomes" id="UP001596266">
    <property type="component" value="Unassembled WGS sequence"/>
</dbReference>
<evidence type="ECO:0000313" key="2">
    <source>
        <dbReference type="Proteomes" id="UP001596266"/>
    </source>
</evidence>
<reference evidence="2" key="1">
    <citation type="journal article" date="2019" name="Int. J. Syst. Evol. Microbiol.">
        <title>The Global Catalogue of Microorganisms (GCM) 10K type strain sequencing project: providing services to taxonomists for standard genome sequencing and annotation.</title>
        <authorList>
            <consortium name="The Broad Institute Genomics Platform"/>
            <consortium name="The Broad Institute Genome Sequencing Center for Infectious Disease"/>
            <person name="Wu L."/>
            <person name="Ma J."/>
        </authorList>
    </citation>
    <scope>NUCLEOTIDE SEQUENCE [LARGE SCALE GENOMIC DNA]</scope>
    <source>
        <strain evidence="2">CGMCC 1.15277</strain>
    </source>
</reference>
<dbReference type="GO" id="GO:0032259">
    <property type="term" value="P:methylation"/>
    <property type="evidence" value="ECO:0007669"/>
    <property type="project" value="UniProtKB-KW"/>
</dbReference>